<feature type="DNA-binding region" description="NDT80" evidence="2">
    <location>
        <begin position="271"/>
        <end position="566"/>
    </location>
</feature>
<dbReference type="PANTHER" id="PTHR35144:SF4">
    <property type="entry name" value="TRANSCRIPTION FACTOR VIB-1"/>
    <property type="match status" value="1"/>
</dbReference>
<evidence type="ECO:0000256" key="4">
    <source>
        <dbReference type="SAM" id="Phobius"/>
    </source>
</evidence>
<dbReference type="eggNOG" id="ENOG502SAHY">
    <property type="taxonomic scope" value="Eukaryota"/>
</dbReference>
<feature type="region of interest" description="Disordered" evidence="3">
    <location>
        <begin position="265"/>
        <end position="301"/>
    </location>
</feature>
<dbReference type="GO" id="GO:0045944">
    <property type="term" value="P:positive regulation of transcription by RNA polymerase II"/>
    <property type="evidence" value="ECO:0007669"/>
    <property type="project" value="TreeGrafter"/>
</dbReference>
<dbReference type="InterPro" id="IPR052605">
    <property type="entry name" value="Fungal_trans_regulator"/>
</dbReference>
<feature type="region of interest" description="Disordered" evidence="3">
    <location>
        <begin position="437"/>
        <end position="462"/>
    </location>
</feature>
<dbReference type="Pfam" id="PF05224">
    <property type="entry name" value="NDT80_PhoG"/>
    <property type="match status" value="1"/>
</dbReference>
<keyword evidence="7" id="KW-1185">Reference proteome</keyword>
<evidence type="ECO:0000256" key="2">
    <source>
        <dbReference type="PROSITE-ProRule" id="PRU00850"/>
    </source>
</evidence>
<keyword evidence="4" id="KW-0812">Transmembrane</keyword>
<dbReference type="PROSITE" id="PS51517">
    <property type="entry name" value="NDT80"/>
    <property type="match status" value="1"/>
</dbReference>
<dbReference type="GO" id="GO:0051321">
    <property type="term" value="P:meiotic cell cycle"/>
    <property type="evidence" value="ECO:0007669"/>
    <property type="project" value="TreeGrafter"/>
</dbReference>
<feature type="compositionally biased region" description="Polar residues" evidence="3">
    <location>
        <begin position="664"/>
        <end position="680"/>
    </location>
</feature>
<feature type="region of interest" description="Disordered" evidence="3">
    <location>
        <begin position="694"/>
        <end position="749"/>
    </location>
</feature>
<name>G3JKK2_CORMM</name>
<feature type="domain" description="NDT80" evidence="5">
    <location>
        <begin position="271"/>
        <end position="566"/>
    </location>
</feature>
<dbReference type="PANTHER" id="PTHR35144">
    <property type="entry name" value="MEIOSIS-SPECIFIC TRANSCRIPTION FACTOR NDT80"/>
    <property type="match status" value="1"/>
</dbReference>
<dbReference type="Proteomes" id="UP000001610">
    <property type="component" value="Unassembled WGS sequence"/>
</dbReference>
<dbReference type="Gene3D" id="2.60.40.1390">
    <property type="entry name" value="NDT80 DNA-binding domain"/>
    <property type="match status" value="1"/>
</dbReference>
<feature type="region of interest" description="Disordered" evidence="3">
    <location>
        <begin position="648"/>
        <end position="681"/>
    </location>
</feature>
<evidence type="ECO:0000313" key="7">
    <source>
        <dbReference type="Proteomes" id="UP000001610"/>
    </source>
</evidence>
<dbReference type="InParanoid" id="G3JKK2"/>
<protein>
    <submittedName>
        <fullName evidence="6">Acid phosphatase phoG-Penicillium chrysogenum</fullName>
    </submittedName>
</protein>
<dbReference type="InterPro" id="IPR024061">
    <property type="entry name" value="NDT80_DNA-bd_dom"/>
</dbReference>
<dbReference type="InterPro" id="IPR008967">
    <property type="entry name" value="p53-like_TF_DNA-bd_sf"/>
</dbReference>
<feature type="compositionally biased region" description="Polar residues" evidence="3">
    <location>
        <begin position="718"/>
        <end position="740"/>
    </location>
</feature>
<organism evidence="6 7">
    <name type="scientific">Cordyceps militaris (strain CM01)</name>
    <name type="common">Caterpillar fungus</name>
    <dbReference type="NCBI Taxonomy" id="983644"/>
    <lineage>
        <taxon>Eukaryota</taxon>
        <taxon>Fungi</taxon>
        <taxon>Dikarya</taxon>
        <taxon>Ascomycota</taxon>
        <taxon>Pezizomycotina</taxon>
        <taxon>Sordariomycetes</taxon>
        <taxon>Hypocreomycetidae</taxon>
        <taxon>Hypocreales</taxon>
        <taxon>Cordycipitaceae</taxon>
        <taxon>Cordyceps</taxon>
    </lineage>
</organism>
<dbReference type="EMBL" id="JH126402">
    <property type="protein sequence ID" value="EGX91441.1"/>
    <property type="molecule type" value="Genomic_DNA"/>
</dbReference>
<dbReference type="GO" id="GO:0000228">
    <property type="term" value="C:nuclear chromosome"/>
    <property type="evidence" value="ECO:0007669"/>
    <property type="project" value="TreeGrafter"/>
</dbReference>
<dbReference type="AlphaFoldDB" id="G3JKK2"/>
<feature type="transmembrane region" description="Helical" evidence="4">
    <location>
        <begin position="131"/>
        <end position="151"/>
    </location>
</feature>
<dbReference type="HOGENOM" id="CLU_019835_1_0_1"/>
<sequence length="785" mass="85661">MKGGQVNDTHRPRLAWTPSVPVRAIKSVTKRHQVPAAITDIACTSRGVRRTLLQIVYSPAQIRQRCTEATSPLLAMRCANLPFLGVKTVPSNLDLRHPDTLPAFLLDTPLRHLPYVVVLNTRPSILFAPNFPLSLVYIASFVVTSIFPFFACLFSKPVVELVPVTQTRLAPLLDPDLSFLPFNSLRLPGRPRKVRYTSSKYAPMMTATAYPPTMSDLRGDPSHASVWPNYGASHMSGRLGSSIDAAFSSSGVRPRAGQDHYSSYTRYSQDEGSTFDRPQPTTLSSHQNYPPLKRSFSQAESQPYQEIVQDLRDDNSRLTVSQDHKLLSFRRSQEKSTVVDQHGRVQQLELSAQLHGMFFLSEMPPNSGDNSALQPELTCYRRNLFQISGSFVTPRGPISVVNEANETVLVTNMDVTISAIESVDGNPVRLIVIPWKTPPPNSPEQAHNPDQEPPALPLIPFQESSPGSDGEYAVYPVGWRRLQFRIATANNGRRKELQQHFVLHLKVHGTLADNTKARKEIPLLGSSAGSRGQALVETGVGVIASALSVKPESKRGGSLDMQVPRSAFTFSPPKPAAGQPSALRSYSYPSWNQQNDTLHQLPTTSTMGVPSISAFASDSSELPLATSLGPPVSLSQYAPTAGAIATEHVPRYVDNGRSAKSPRHQGQSSVHGSISASDSASDYRYGSYRASVTSDASNMGYAPDSTTTATQRDYYPSSGGTWTSSTAEPTTNLNYPSASGGNAHHPRPYAFDRHSKQEATLPNALYTPGAKGAFESMSNYSWSTN</sequence>
<dbReference type="GO" id="GO:0003700">
    <property type="term" value="F:DNA-binding transcription factor activity"/>
    <property type="evidence" value="ECO:0007669"/>
    <property type="project" value="UniProtKB-UniRule"/>
</dbReference>
<keyword evidence="4" id="KW-1133">Transmembrane helix</keyword>
<dbReference type="GeneID" id="18167617"/>
<evidence type="ECO:0000259" key="5">
    <source>
        <dbReference type="PROSITE" id="PS51517"/>
    </source>
</evidence>
<gene>
    <name evidence="6" type="ORF">CCM_05599</name>
</gene>
<evidence type="ECO:0000256" key="3">
    <source>
        <dbReference type="SAM" id="MobiDB-lite"/>
    </source>
</evidence>
<keyword evidence="1 2" id="KW-0238">DNA-binding</keyword>
<dbReference type="RefSeq" id="XP_006670806.1">
    <property type="nucleotide sequence ID" value="XM_006670743.1"/>
</dbReference>
<dbReference type="KEGG" id="cmt:CCM_05599"/>
<dbReference type="GO" id="GO:0003677">
    <property type="term" value="F:DNA binding"/>
    <property type="evidence" value="ECO:0007669"/>
    <property type="project" value="UniProtKB-KW"/>
</dbReference>
<reference evidence="6 7" key="1">
    <citation type="journal article" date="2011" name="Genome Biol.">
        <title>Genome sequence of the insect pathogenic fungus Cordyceps militaris, a valued traditional Chinese medicine.</title>
        <authorList>
            <person name="Zheng P."/>
            <person name="Xia Y."/>
            <person name="Xiao G."/>
            <person name="Xiong C."/>
            <person name="Hu X."/>
            <person name="Zhang S."/>
            <person name="Zheng H."/>
            <person name="Huang Y."/>
            <person name="Zhou Y."/>
            <person name="Wang S."/>
            <person name="Zhao G.P."/>
            <person name="Liu X."/>
            <person name="St Leger R.J."/>
            <person name="Wang C."/>
        </authorList>
    </citation>
    <scope>NUCLEOTIDE SEQUENCE [LARGE SCALE GENOMIC DNA]</scope>
    <source>
        <strain evidence="6 7">CM01</strain>
    </source>
</reference>
<feature type="compositionally biased region" description="Polar residues" evidence="3">
    <location>
        <begin position="279"/>
        <end position="288"/>
    </location>
</feature>
<accession>G3JKK2</accession>
<dbReference type="OrthoDB" id="4117572at2759"/>
<dbReference type="SUPFAM" id="SSF49417">
    <property type="entry name" value="p53-like transcription factors"/>
    <property type="match status" value="1"/>
</dbReference>
<keyword evidence="4" id="KW-0472">Membrane</keyword>
<proteinExistence type="predicted"/>
<evidence type="ECO:0000256" key="1">
    <source>
        <dbReference type="ARBA" id="ARBA00023125"/>
    </source>
</evidence>
<dbReference type="VEuPathDB" id="FungiDB:CCM_05599"/>
<evidence type="ECO:0000313" key="6">
    <source>
        <dbReference type="EMBL" id="EGX91441.1"/>
    </source>
</evidence>
<dbReference type="InterPro" id="IPR037141">
    <property type="entry name" value="NDT80_DNA-bd_dom_sf"/>
</dbReference>